<dbReference type="Pfam" id="PF19259">
    <property type="entry name" value="Ty3_capsid"/>
    <property type="match status" value="1"/>
</dbReference>
<proteinExistence type="predicted"/>
<feature type="compositionally biased region" description="Basic and acidic residues" evidence="2">
    <location>
        <begin position="17"/>
        <end position="27"/>
    </location>
</feature>
<sequence>MAIEIEKNAASGSTVIDENRGRDDVRQNPKKRGTSKDVVASLDQRVAGVETSMAELKNQVKGLEGLDSDFTSMREDFRVALNTLSGDLKREIHDLRDSFMGEITKILEEFGEEVSTLHQVIEDLQADMALCKRSLASGGGNTSHGPKIDVPKPSPFVGKREARAVDDFLWETEKYLEGVNVVDDASKIKMVTRYLKDTAALWWRRWYGDIERGTTTIDTWAEFVADFKKQFYPENAKNEAKSRLHGVGTTRSSSTAIAHAEALIDFSTRRKSSKPKDRKVNQEKGGGVKNAKPKVDPARKPPTGKDKNLKTSYKSGGCFICDGPHRARDCSKKASLNGLSAHGCETP</sequence>
<reference evidence="4" key="2">
    <citation type="submission" date="2022-01" db="EMBL/GenBank/DDBJ databases">
        <authorList>
            <person name="Yamashiro T."/>
            <person name="Shiraishi A."/>
            <person name="Satake H."/>
            <person name="Nakayama K."/>
        </authorList>
    </citation>
    <scope>NUCLEOTIDE SEQUENCE</scope>
</reference>
<evidence type="ECO:0000313" key="4">
    <source>
        <dbReference type="EMBL" id="GJS64506.1"/>
    </source>
</evidence>
<protein>
    <submittedName>
        <fullName evidence="4">Retrotransposon gag domain, aspartic peptidase domain protein</fullName>
    </submittedName>
</protein>
<name>A0ABQ4XGZ7_9ASTR</name>
<feature type="domain" description="Ty3 transposon capsid-like protein" evidence="3">
    <location>
        <begin position="149"/>
        <end position="239"/>
    </location>
</feature>
<evidence type="ECO:0000256" key="2">
    <source>
        <dbReference type="SAM" id="MobiDB-lite"/>
    </source>
</evidence>
<dbReference type="InterPro" id="IPR045358">
    <property type="entry name" value="Ty3_capsid"/>
</dbReference>
<evidence type="ECO:0000259" key="3">
    <source>
        <dbReference type="Pfam" id="PF19259"/>
    </source>
</evidence>
<dbReference type="EMBL" id="BQNB010009510">
    <property type="protein sequence ID" value="GJS64506.1"/>
    <property type="molecule type" value="Genomic_DNA"/>
</dbReference>
<keyword evidence="1" id="KW-0175">Coiled coil</keyword>
<dbReference type="Proteomes" id="UP001151760">
    <property type="component" value="Unassembled WGS sequence"/>
</dbReference>
<comment type="caution">
    <text evidence="4">The sequence shown here is derived from an EMBL/GenBank/DDBJ whole genome shotgun (WGS) entry which is preliminary data.</text>
</comment>
<feature type="region of interest" description="Disordered" evidence="2">
    <location>
        <begin position="268"/>
        <end position="312"/>
    </location>
</feature>
<organism evidence="4 5">
    <name type="scientific">Tanacetum coccineum</name>
    <dbReference type="NCBI Taxonomy" id="301880"/>
    <lineage>
        <taxon>Eukaryota</taxon>
        <taxon>Viridiplantae</taxon>
        <taxon>Streptophyta</taxon>
        <taxon>Embryophyta</taxon>
        <taxon>Tracheophyta</taxon>
        <taxon>Spermatophyta</taxon>
        <taxon>Magnoliopsida</taxon>
        <taxon>eudicotyledons</taxon>
        <taxon>Gunneridae</taxon>
        <taxon>Pentapetalae</taxon>
        <taxon>asterids</taxon>
        <taxon>campanulids</taxon>
        <taxon>Asterales</taxon>
        <taxon>Asteraceae</taxon>
        <taxon>Asteroideae</taxon>
        <taxon>Anthemideae</taxon>
        <taxon>Anthemidinae</taxon>
        <taxon>Tanacetum</taxon>
    </lineage>
</organism>
<reference evidence="4" key="1">
    <citation type="journal article" date="2022" name="Int. J. Mol. Sci.">
        <title>Draft Genome of Tanacetum Coccineum: Genomic Comparison of Closely Related Tanacetum-Family Plants.</title>
        <authorList>
            <person name="Yamashiro T."/>
            <person name="Shiraishi A."/>
            <person name="Nakayama K."/>
            <person name="Satake H."/>
        </authorList>
    </citation>
    <scope>NUCLEOTIDE SEQUENCE</scope>
</reference>
<evidence type="ECO:0000256" key="1">
    <source>
        <dbReference type="SAM" id="Coils"/>
    </source>
</evidence>
<evidence type="ECO:0000313" key="5">
    <source>
        <dbReference type="Proteomes" id="UP001151760"/>
    </source>
</evidence>
<gene>
    <name evidence="4" type="ORF">Tco_0679070</name>
</gene>
<keyword evidence="5" id="KW-1185">Reference proteome</keyword>
<feature type="compositionally biased region" description="Basic and acidic residues" evidence="2">
    <location>
        <begin position="293"/>
        <end position="309"/>
    </location>
</feature>
<feature type="coiled-coil region" evidence="1">
    <location>
        <begin position="39"/>
        <end position="66"/>
    </location>
</feature>
<feature type="region of interest" description="Disordered" evidence="2">
    <location>
        <begin position="1"/>
        <end position="38"/>
    </location>
</feature>
<accession>A0ABQ4XGZ7</accession>